<evidence type="ECO:0000256" key="1">
    <source>
        <dbReference type="SAM" id="MobiDB-lite"/>
    </source>
</evidence>
<feature type="compositionally biased region" description="Basic residues" evidence="1">
    <location>
        <begin position="282"/>
        <end position="299"/>
    </location>
</feature>
<dbReference type="EMBL" id="HF936646">
    <property type="protein sequence ID" value="CCX17392.1"/>
    <property type="molecule type" value="Genomic_DNA"/>
</dbReference>
<feature type="compositionally biased region" description="Acidic residues" evidence="1">
    <location>
        <begin position="229"/>
        <end position="239"/>
    </location>
</feature>
<feature type="compositionally biased region" description="Low complexity" evidence="1">
    <location>
        <begin position="240"/>
        <end position="252"/>
    </location>
</feature>
<accession>U4LD20</accession>
<feature type="region of interest" description="Disordered" evidence="1">
    <location>
        <begin position="222"/>
        <end position="313"/>
    </location>
</feature>
<feature type="compositionally biased region" description="Basic and acidic residues" evidence="1">
    <location>
        <begin position="260"/>
        <end position="270"/>
    </location>
</feature>
<proteinExistence type="predicted"/>
<keyword evidence="3" id="KW-1185">Reference proteome</keyword>
<dbReference type="OrthoDB" id="5476607at2759"/>
<evidence type="ECO:0000313" key="3">
    <source>
        <dbReference type="Proteomes" id="UP000018144"/>
    </source>
</evidence>
<gene>
    <name evidence="2" type="ORF">PCON_04396</name>
</gene>
<sequence length="313" mass="34407">MSPKAASLLYSPPTCPSADLFDLRLPFIKTESSRLHPTTSILSLPKMTLANITNRGNRRAAVPRVNINVNNASSEVNTPVPSSENAAASLPSSPIAVHQNPVDLYHLALSLLQATHSLSSDDMKVTWYRPLEGVKCWGDNYNVPAGEINEVVSSGSAIGKLVMKNLNIVVDVCMEQIKRKVGDAVGPRVLELQDAEEDRINRLKGVTRELFCATGDIEDEQDRLKYNETTDDEQEEEVGDISSSDISEAGSSSDEESDGEILRRMQKVQEYKPAPTVPSSPMKRKAPKKGSKRAPKRRVRFQEPKKKAAGKKN</sequence>
<protein>
    <submittedName>
        <fullName evidence="2">Uncharacterized protein</fullName>
    </submittedName>
</protein>
<dbReference type="Proteomes" id="UP000018144">
    <property type="component" value="Unassembled WGS sequence"/>
</dbReference>
<dbReference type="AlphaFoldDB" id="U4LD20"/>
<reference evidence="2 3" key="1">
    <citation type="journal article" date="2013" name="PLoS Genet.">
        <title>The genome and development-dependent transcriptomes of Pyronema confluens: a window into fungal evolution.</title>
        <authorList>
            <person name="Traeger S."/>
            <person name="Altegoer F."/>
            <person name="Freitag M."/>
            <person name="Gabaldon T."/>
            <person name="Kempken F."/>
            <person name="Kumar A."/>
            <person name="Marcet-Houben M."/>
            <person name="Poggeler S."/>
            <person name="Stajich J.E."/>
            <person name="Nowrousian M."/>
        </authorList>
    </citation>
    <scope>NUCLEOTIDE SEQUENCE [LARGE SCALE GENOMIC DNA]</scope>
    <source>
        <strain evidence="3">CBS 100304</strain>
        <tissue evidence="2">Vegetative mycelium</tissue>
    </source>
</reference>
<organism evidence="2 3">
    <name type="scientific">Pyronema omphalodes (strain CBS 100304)</name>
    <name type="common">Pyronema confluens</name>
    <dbReference type="NCBI Taxonomy" id="1076935"/>
    <lineage>
        <taxon>Eukaryota</taxon>
        <taxon>Fungi</taxon>
        <taxon>Dikarya</taxon>
        <taxon>Ascomycota</taxon>
        <taxon>Pezizomycotina</taxon>
        <taxon>Pezizomycetes</taxon>
        <taxon>Pezizales</taxon>
        <taxon>Pyronemataceae</taxon>
        <taxon>Pyronema</taxon>
    </lineage>
</organism>
<name>U4LD20_PYROM</name>
<evidence type="ECO:0000313" key="2">
    <source>
        <dbReference type="EMBL" id="CCX17392.1"/>
    </source>
</evidence>